<reference evidence="2 3" key="1">
    <citation type="submission" date="2018-07" db="EMBL/GenBank/DDBJ databases">
        <title>Genome sequencing of Moraxellaceae gen. HYN0046.</title>
        <authorList>
            <person name="Kim M."/>
            <person name="Yi H."/>
        </authorList>
    </citation>
    <scope>NUCLEOTIDE SEQUENCE [LARGE SCALE GENOMIC DNA]</scope>
    <source>
        <strain evidence="2 3">HYN0046</strain>
    </source>
</reference>
<proteinExistence type="predicted"/>
<dbReference type="KEGG" id="mbah:HYN46_05115"/>
<dbReference type="EMBL" id="CP031222">
    <property type="protein sequence ID" value="AXI02271.1"/>
    <property type="molecule type" value="Genomic_DNA"/>
</dbReference>
<name>A0A345P4R2_9GAMM</name>
<dbReference type="InterPro" id="IPR029058">
    <property type="entry name" value="AB_hydrolase_fold"/>
</dbReference>
<dbReference type="Gene3D" id="3.40.50.1820">
    <property type="entry name" value="alpha/beta hydrolase"/>
    <property type="match status" value="1"/>
</dbReference>
<dbReference type="InterPro" id="IPR000073">
    <property type="entry name" value="AB_hydrolase_1"/>
</dbReference>
<keyword evidence="2" id="KW-0378">Hydrolase</keyword>
<dbReference type="OrthoDB" id="869379at2"/>
<dbReference type="GO" id="GO:0016787">
    <property type="term" value="F:hydrolase activity"/>
    <property type="evidence" value="ECO:0007669"/>
    <property type="project" value="UniProtKB-KW"/>
</dbReference>
<accession>A0A345P4R2</accession>
<evidence type="ECO:0000313" key="2">
    <source>
        <dbReference type="EMBL" id="AXI02271.1"/>
    </source>
</evidence>
<gene>
    <name evidence="2" type="ORF">HYN46_05115</name>
</gene>
<keyword evidence="3" id="KW-1185">Reference proteome</keyword>
<sequence>MLTLYTMRTWMLLAGICLSLLNGCAMVEVSSMRPTDYIALQRGDILTTNKLSSATIDVLNVVDLDEARCRKKVTECIAAIKSTSGLTDERRLSSLSELWMLAAMSHPVQQSSTDVEADIDAWLEVARYAYAYLFFTGRTPGERAFEDRQTQVKDYYNYAVQQATILLFHRQKTLYGTNPTWVTNEIQIGHWTVDVDRSNLKNVSQVPQEVIPAATLRFNGLRSVYRRDGFGAELVAVMPQAPLGDSMTTRLNKLLKPAKKTAVYSEMPSPEVTVMFRFVGFTLPEVLATHHLQLATYDPYMQSRVIIKDQTVPLAANFTAGYGLWLARSGFATQSLRTLFGRSEGITTPHVYLMQPYDPKRRIIVMLHGLASSPEAWVNVANEVLGDEALRQHYQVWQVYYPTNAPIAYNLALIRDALDQTLQHFDPTGTAPASKDMVLIGHSMGGVISRLLVSTAQDQLWSALFEKRHIDADRLAKLHDRLDPLLTFKPMPNVERVIFIAAPHRGTPFASNTIGRWVGNLIKLPISLLDRFDDVAQILTEGNINLLSGKDRMVPNSIDNLKDTDPFVRAAATLPISPEVKYHSIIAKRKASTPLLDSDDGVVPYRSSHLDGALSEKVIISSHSVQDTPQSILEIRRILHEDLGDSDKVSFDRSEVGEHRDL</sequence>
<dbReference type="SUPFAM" id="SSF53474">
    <property type="entry name" value="alpha/beta-Hydrolases"/>
    <property type="match status" value="1"/>
</dbReference>
<feature type="domain" description="AB hydrolase-1" evidence="1">
    <location>
        <begin position="364"/>
        <end position="561"/>
    </location>
</feature>
<evidence type="ECO:0000259" key="1">
    <source>
        <dbReference type="Pfam" id="PF12697"/>
    </source>
</evidence>
<dbReference type="Proteomes" id="UP000253940">
    <property type="component" value="Chromosome"/>
</dbReference>
<protein>
    <submittedName>
        <fullName evidence="2">Alpha/beta fold hydrolase</fullName>
    </submittedName>
</protein>
<dbReference type="RefSeq" id="WP_114898381.1">
    <property type="nucleotide sequence ID" value="NZ_CP031222.1"/>
</dbReference>
<dbReference type="AlphaFoldDB" id="A0A345P4R2"/>
<evidence type="ECO:0000313" key="3">
    <source>
        <dbReference type="Proteomes" id="UP000253940"/>
    </source>
</evidence>
<dbReference type="Pfam" id="PF12697">
    <property type="entry name" value="Abhydrolase_6"/>
    <property type="match status" value="1"/>
</dbReference>
<organism evidence="2 3">
    <name type="scientific">Aquirhabdus parva</name>
    <dbReference type="NCBI Taxonomy" id="2283318"/>
    <lineage>
        <taxon>Bacteria</taxon>
        <taxon>Pseudomonadati</taxon>
        <taxon>Pseudomonadota</taxon>
        <taxon>Gammaproteobacteria</taxon>
        <taxon>Moraxellales</taxon>
        <taxon>Moraxellaceae</taxon>
        <taxon>Aquirhabdus</taxon>
    </lineage>
</organism>